<evidence type="ECO:0000256" key="1">
    <source>
        <dbReference type="SAM" id="Phobius"/>
    </source>
</evidence>
<protein>
    <recommendedName>
        <fullName evidence="4">Type II secretion system protein</fullName>
    </recommendedName>
</protein>
<dbReference type="Proteomes" id="UP001204142">
    <property type="component" value="Unassembled WGS sequence"/>
</dbReference>
<organism evidence="2 3">
    <name type="scientific">Limnobacter humi</name>
    <dbReference type="NCBI Taxonomy" id="1778671"/>
    <lineage>
        <taxon>Bacteria</taxon>
        <taxon>Pseudomonadati</taxon>
        <taxon>Pseudomonadota</taxon>
        <taxon>Betaproteobacteria</taxon>
        <taxon>Burkholderiales</taxon>
        <taxon>Burkholderiaceae</taxon>
        <taxon>Limnobacter</taxon>
    </lineage>
</organism>
<proteinExistence type="predicted"/>
<dbReference type="EMBL" id="JANIGO010000004">
    <property type="protein sequence ID" value="MCQ8897322.1"/>
    <property type="molecule type" value="Genomic_DNA"/>
</dbReference>
<keyword evidence="1" id="KW-0812">Transmembrane</keyword>
<comment type="caution">
    <text evidence="2">The sequence shown here is derived from an EMBL/GenBank/DDBJ whole genome shotgun (WGS) entry which is preliminary data.</text>
</comment>
<name>A0ABT1WKD3_9BURK</name>
<feature type="transmembrane region" description="Helical" evidence="1">
    <location>
        <begin position="12"/>
        <end position="31"/>
    </location>
</feature>
<gene>
    <name evidence="2" type="ORF">NQT62_12850</name>
</gene>
<evidence type="ECO:0008006" key="4">
    <source>
        <dbReference type="Google" id="ProtNLM"/>
    </source>
</evidence>
<evidence type="ECO:0000313" key="2">
    <source>
        <dbReference type="EMBL" id="MCQ8897322.1"/>
    </source>
</evidence>
<sequence length="179" mass="19693">MGLYRVRYSKGLALLESILSSALIVMVVYAATSASLSLSTLDQSVAGRDKIGQAVKEYSYILYQYAGDLNIARDTAPDVWANNLQTFCQAMVTQQRQASSGEQADTVFTLWNKNFNSDASTLNFKLDGCDLNSSAQTPGLVFITLNYSWNALKNAGLLNQQDNTGRQTDSMYISVYKPL</sequence>
<evidence type="ECO:0000313" key="3">
    <source>
        <dbReference type="Proteomes" id="UP001204142"/>
    </source>
</evidence>
<keyword evidence="1" id="KW-0472">Membrane</keyword>
<reference evidence="2 3" key="1">
    <citation type="submission" date="2022-07" db="EMBL/GenBank/DDBJ databases">
        <authorList>
            <person name="Xamxidin M."/>
            <person name="Wu M."/>
        </authorList>
    </citation>
    <scope>NUCLEOTIDE SEQUENCE [LARGE SCALE GENOMIC DNA]</scope>
    <source>
        <strain evidence="2 3">NBRC 111650</strain>
    </source>
</reference>
<accession>A0ABT1WKD3</accession>
<dbReference type="RefSeq" id="WP_256765121.1">
    <property type="nucleotide sequence ID" value="NZ_JANIGO010000004.1"/>
</dbReference>
<keyword evidence="3" id="KW-1185">Reference proteome</keyword>
<keyword evidence="1" id="KW-1133">Transmembrane helix</keyword>